<comment type="subcellular location">
    <subcellularLocation>
        <location evidence="1">Cell membrane</location>
        <topology evidence="1">Multi-pass membrane protein</topology>
    </subcellularLocation>
</comment>
<evidence type="ECO:0000256" key="7">
    <source>
        <dbReference type="SAM" id="MobiDB-lite"/>
    </source>
</evidence>
<reference evidence="10 11" key="1">
    <citation type="submission" date="2020-02" db="EMBL/GenBank/DDBJ databases">
        <title>Draft genome sequence of Limisphaera ngatamarikiensis NGM72.4T, a thermophilic Verrucomicrobia grouped in subdivision 3.</title>
        <authorList>
            <person name="Carere C.R."/>
            <person name="Steen J."/>
            <person name="Hugenholtz P."/>
            <person name="Stott M.B."/>
        </authorList>
    </citation>
    <scope>NUCLEOTIDE SEQUENCE [LARGE SCALE GENOMIC DNA]</scope>
    <source>
        <strain evidence="10 11">NGM72.4</strain>
    </source>
</reference>
<dbReference type="Pfam" id="PF04039">
    <property type="entry name" value="MnhB"/>
    <property type="match status" value="1"/>
</dbReference>
<name>A0A6M1RTT9_9BACT</name>
<evidence type="ECO:0000256" key="3">
    <source>
        <dbReference type="ARBA" id="ARBA00022475"/>
    </source>
</evidence>
<feature type="domain" description="Na+/H+ antiporter MnhB subunit-related protein" evidence="9">
    <location>
        <begin position="8"/>
        <end position="131"/>
    </location>
</feature>
<keyword evidence="11" id="KW-1185">Reference proteome</keyword>
<gene>
    <name evidence="10" type="ORF">G4L39_05365</name>
</gene>
<dbReference type="InterPro" id="IPR050622">
    <property type="entry name" value="CPA3_antiporter_subunitB"/>
</dbReference>
<feature type="transmembrane region" description="Helical" evidence="8">
    <location>
        <begin position="35"/>
        <end position="58"/>
    </location>
</feature>
<comment type="similarity">
    <text evidence="2">Belongs to the CPA3 antiporters (TC 2.A.63) subunit B family.</text>
</comment>
<accession>A0A6M1RTT9</accession>
<evidence type="ECO:0000256" key="6">
    <source>
        <dbReference type="ARBA" id="ARBA00023136"/>
    </source>
</evidence>
<dbReference type="RefSeq" id="WP_165106504.1">
    <property type="nucleotide sequence ID" value="NZ_JAAKYA010000031.1"/>
</dbReference>
<dbReference type="PANTHER" id="PTHR33932:SF4">
    <property type="entry name" value="NA(+)_H(+) ANTIPORTER SUBUNIT B"/>
    <property type="match status" value="1"/>
</dbReference>
<evidence type="ECO:0000256" key="2">
    <source>
        <dbReference type="ARBA" id="ARBA00009425"/>
    </source>
</evidence>
<evidence type="ECO:0000256" key="4">
    <source>
        <dbReference type="ARBA" id="ARBA00022692"/>
    </source>
</evidence>
<feature type="region of interest" description="Disordered" evidence="7">
    <location>
        <begin position="165"/>
        <end position="184"/>
    </location>
</feature>
<comment type="caution">
    <text evidence="10">The sequence shown here is derived from an EMBL/GenBank/DDBJ whole genome shotgun (WGS) entry which is preliminary data.</text>
</comment>
<keyword evidence="6 8" id="KW-0472">Membrane</keyword>
<proteinExistence type="inferred from homology"/>
<evidence type="ECO:0000256" key="8">
    <source>
        <dbReference type="SAM" id="Phobius"/>
    </source>
</evidence>
<feature type="transmembrane region" description="Helical" evidence="8">
    <location>
        <begin position="70"/>
        <end position="90"/>
    </location>
</feature>
<sequence length="184" mass="20218">MTGPQSYIFKAVVRFLFFPVNVFALYLLLRGHNLPGGGFIAGLATAVSLILLSLAVGLEELHRVMRIDAMRLAAAGLAVATLTGAAPLLLNRPFLEHFHFHFDRVPLVGELHVGTPLIFDVGVYLIVVGVACKIIFVLGKSTQGLRVLVAEEEVRYSSPVERPIEEDTSHIFEEPRKPQRPHAT</sequence>
<keyword evidence="5 8" id="KW-1133">Transmembrane helix</keyword>
<feature type="compositionally biased region" description="Basic and acidic residues" evidence="7">
    <location>
        <begin position="165"/>
        <end position="177"/>
    </location>
</feature>
<evidence type="ECO:0000259" key="9">
    <source>
        <dbReference type="Pfam" id="PF04039"/>
    </source>
</evidence>
<feature type="transmembrane region" description="Helical" evidence="8">
    <location>
        <begin position="12"/>
        <end position="29"/>
    </location>
</feature>
<protein>
    <submittedName>
        <fullName evidence="10">Na(+)/H(+) antiporter subunit B</fullName>
    </submittedName>
</protein>
<dbReference type="EMBL" id="JAAKYA010000031">
    <property type="protein sequence ID" value="NGO38824.1"/>
    <property type="molecule type" value="Genomic_DNA"/>
</dbReference>
<dbReference type="Proteomes" id="UP000477311">
    <property type="component" value="Unassembled WGS sequence"/>
</dbReference>
<evidence type="ECO:0000313" key="11">
    <source>
        <dbReference type="Proteomes" id="UP000477311"/>
    </source>
</evidence>
<organism evidence="10 11">
    <name type="scientific">Limisphaera ngatamarikiensis</name>
    <dbReference type="NCBI Taxonomy" id="1324935"/>
    <lineage>
        <taxon>Bacteria</taxon>
        <taxon>Pseudomonadati</taxon>
        <taxon>Verrucomicrobiota</taxon>
        <taxon>Verrucomicrobiia</taxon>
        <taxon>Limisphaerales</taxon>
        <taxon>Limisphaeraceae</taxon>
        <taxon>Limisphaera</taxon>
    </lineage>
</organism>
<keyword evidence="4 8" id="KW-0812">Transmembrane</keyword>
<dbReference type="AlphaFoldDB" id="A0A6M1RTT9"/>
<dbReference type="PANTHER" id="PTHR33932">
    <property type="entry name" value="NA(+)/H(+) ANTIPORTER SUBUNIT B"/>
    <property type="match status" value="1"/>
</dbReference>
<evidence type="ECO:0000256" key="5">
    <source>
        <dbReference type="ARBA" id="ARBA00022989"/>
    </source>
</evidence>
<evidence type="ECO:0000256" key="1">
    <source>
        <dbReference type="ARBA" id="ARBA00004651"/>
    </source>
</evidence>
<evidence type="ECO:0000313" key="10">
    <source>
        <dbReference type="EMBL" id="NGO38824.1"/>
    </source>
</evidence>
<dbReference type="InterPro" id="IPR007182">
    <property type="entry name" value="MnhB"/>
</dbReference>
<feature type="transmembrane region" description="Helical" evidence="8">
    <location>
        <begin position="117"/>
        <end position="138"/>
    </location>
</feature>
<keyword evidence="3" id="KW-1003">Cell membrane</keyword>
<dbReference type="GO" id="GO:0005886">
    <property type="term" value="C:plasma membrane"/>
    <property type="evidence" value="ECO:0007669"/>
    <property type="project" value="UniProtKB-SubCell"/>
</dbReference>